<organism evidence="1 2">
    <name type="scientific">Intrasporangium chromatireducens Q5-1</name>
    <dbReference type="NCBI Taxonomy" id="584657"/>
    <lineage>
        <taxon>Bacteria</taxon>
        <taxon>Bacillati</taxon>
        <taxon>Actinomycetota</taxon>
        <taxon>Actinomycetes</taxon>
        <taxon>Micrococcales</taxon>
        <taxon>Intrasporangiaceae</taxon>
        <taxon>Intrasporangium</taxon>
    </lineage>
</organism>
<dbReference type="InterPro" id="IPR029045">
    <property type="entry name" value="ClpP/crotonase-like_dom_sf"/>
</dbReference>
<evidence type="ECO:0000313" key="1">
    <source>
        <dbReference type="EMBL" id="EWT04081.1"/>
    </source>
</evidence>
<dbReference type="Proteomes" id="UP000019494">
    <property type="component" value="Unassembled WGS sequence"/>
</dbReference>
<keyword evidence="2" id="KW-1185">Reference proteome</keyword>
<dbReference type="GO" id="GO:0003824">
    <property type="term" value="F:catalytic activity"/>
    <property type="evidence" value="ECO:0007669"/>
    <property type="project" value="UniProtKB-ARBA"/>
</dbReference>
<dbReference type="Gene3D" id="3.90.226.10">
    <property type="entry name" value="2-enoyl-CoA Hydratase, Chain A, domain 1"/>
    <property type="match status" value="1"/>
</dbReference>
<accession>W9GD10</accession>
<name>W9GD10_9MICO</name>
<dbReference type="Pfam" id="PF00378">
    <property type="entry name" value="ECH_1"/>
    <property type="match status" value="1"/>
</dbReference>
<sequence>MNYYTEQAIDELEGLVAGWRRSDARVIVLCGGVSGKFITHFSAEEILDGVRAPETFIDKGPIRNERLNRILRGMSELNQPVIAALNGDAMGFGFELALACDLRVGQIGDHRYGLCETSLGIIPGGGGTQRLARVVGLGTALDLVLRARVLKPEEALDYGLLSTCAEDALGAAQNIAREICGKPRHGVAMAKRALHRGYNLSLADALTVETDASFRARLTDSARDALEEYVALPFPERRDWLEHVHEPRLD</sequence>
<proteinExistence type="predicted"/>
<dbReference type="GO" id="GO:0006635">
    <property type="term" value="P:fatty acid beta-oxidation"/>
    <property type="evidence" value="ECO:0007669"/>
    <property type="project" value="TreeGrafter"/>
</dbReference>
<dbReference type="PANTHER" id="PTHR11941">
    <property type="entry name" value="ENOYL-COA HYDRATASE-RELATED"/>
    <property type="match status" value="1"/>
</dbReference>
<dbReference type="CDD" id="cd06558">
    <property type="entry name" value="crotonase-like"/>
    <property type="match status" value="1"/>
</dbReference>
<protein>
    <submittedName>
        <fullName evidence="1">Enoyl-CoA hydratase</fullName>
    </submittedName>
</protein>
<dbReference type="PANTHER" id="PTHR11941:SF54">
    <property type="entry name" value="ENOYL-COA HYDRATASE, MITOCHONDRIAL"/>
    <property type="match status" value="1"/>
</dbReference>
<comment type="caution">
    <text evidence="1">The sequence shown here is derived from an EMBL/GenBank/DDBJ whole genome shotgun (WGS) entry which is preliminary data.</text>
</comment>
<dbReference type="OrthoDB" id="8452484at2"/>
<evidence type="ECO:0000313" key="2">
    <source>
        <dbReference type="Proteomes" id="UP000019494"/>
    </source>
</evidence>
<dbReference type="SUPFAM" id="SSF52096">
    <property type="entry name" value="ClpP/crotonase"/>
    <property type="match status" value="1"/>
</dbReference>
<dbReference type="InterPro" id="IPR001753">
    <property type="entry name" value="Enoyl-CoA_hydra/iso"/>
</dbReference>
<reference evidence="2" key="1">
    <citation type="submission" date="2013-08" db="EMBL/GenBank/DDBJ databases">
        <title>Intrasporangium oryzae NRRL B-24470.</title>
        <authorList>
            <person name="Liu H."/>
            <person name="Wang G."/>
        </authorList>
    </citation>
    <scope>NUCLEOTIDE SEQUENCE [LARGE SCALE GENOMIC DNA]</scope>
    <source>
        <strain evidence="2">Q5-1</strain>
    </source>
</reference>
<dbReference type="AlphaFoldDB" id="W9GD10"/>
<dbReference type="EMBL" id="AWQS01000339">
    <property type="protein sequence ID" value="EWT04081.1"/>
    <property type="molecule type" value="Genomic_DNA"/>
</dbReference>
<gene>
    <name evidence="1" type="ORF">N864_16070</name>
</gene>